<dbReference type="AlphaFoldDB" id="R0HZB2"/>
<accession>R0HZB2</accession>
<dbReference type="STRING" id="81985.R0HZB2"/>
<name>R0HZB2_9BRAS</name>
<dbReference type="KEGG" id="crb:17889738"/>
<dbReference type="PROSITE" id="PS50181">
    <property type="entry name" value="FBOX"/>
    <property type="match status" value="1"/>
</dbReference>
<dbReference type="OrthoDB" id="1090948at2759"/>
<dbReference type="InterPro" id="IPR001810">
    <property type="entry name" value="F-box_dom"/>
</dbReference>
<organism evidence="2 3">
    <name type="scientific">Capsella rubella</name>
    <dbReference type="NCBI Taxonomy" id="81985"/>
    <lineage>
        <taxon>Eukaryota</taxon>
        <taxon>Viridiplantae</taxon>
        <taxon>Streptophyta</taxon>
        <taxon>Embryophyta</taxon>
        <taxon>Tracheophyta</taxon>
        <taxon>Spermatophyta</taxon>
        <taxon>Magnoliopsida</taxon>
        <taxon>eudicotyledons</taxon>
        <taxon>Gunneridae</taxon>
        <taxon>Pentapetalae</taxon>
        <taxon>rosids</taxon>
        <taxon>malvids</taxon>
        <taxon>Brassicales</taxon>
        <taxon>Brassicaceae</taxon>
        <taxon>Camelineae</taxon>
        <taxon>Capsella</taxon>
    </lineage>
</organism>
<protein>
    <recommendedName>
        <fullName evidence="1">F-box domain-containing protein</fullName>
    </recommendedName>
</protein>
<dbReference type="InterPro" id="IPR036047">
    <property type="entry name" value="F-box-like_dom_sf"/>
</dbReference>
<evidence type="ECO:0000313" key="3">
    <source>
        <dbReference type="Proteomes" id="UP000029121"/>
    </source>
</evidence>
<dbReference type="SUPFAM" id="SSF81383">
    <property type="entry name" value="F-box domain"/>
    <property type="match status" value="1"/>
</dbReference>
<sequence>MDDLPLYLLDEILFRLELKSLAIMRCTNKYFQSYLSDDSDFEIAYFSMFKIKPSLFHLYNDGAIAVFCQPLVSSCDSRSFGKIAYLNYRYPCYIFGSCSGLLLLYINGLFVANPVTKTFQILNHSGSNLIPMIVGGNDMIKMDDVARTERAMCVGFAVNRNRTTKSFKIVCILEMETVYGFEISDGCSWRLSETTITAGSKSVLMMRMKHVYLDDTLYWLRNDGSIIAFNPETEQAQLISSIFHLESDMKLLFGADDKINRLTLISGTKEMISVYILMENSKWTLSRRFKLVSMKNKMLLGWDLVAYDGKRLVVREVPKSIYKDGFLHVYDMEASSWGDLGYNNGGDFDHRVYYKFKPSLYSVEKDEQTKVLVATDDQRIPNLTKVMELIDITKEKYTPLPVRKILDMFSMHYLLEAESIIS</sequence>
<reference evidence="3" key="1">
    <citation type="journal article" date="2013" name="Nat. Genet.">
        <title>The Capsella rubella genome and the genomic consequences of rapid mating system evolution.</title>
        <authorList>
            <person name="Slotte T."/>
            <person name="Hazzouri K.M."/>
            <person name="Agren J.A."/>
            <person name="Koenig D."/>
            <person name="Maumus F."/>
            <person name="Guo Y.L."/>
            <person name="Steige K."/>
            <person name="Platts A.E."/>
            <person name="Escobar J.S."/>
            <person name="Newman L.K."/>
            <person name="Wang W."/>
            <person name="Mandakova T."/>
            <person name="Vello E."/>
            <person name="Smith L.M."/>
            <person name="Henz S.R."/>
            <person name="Steffen J."/>
            <person name="Takuno S."/>
            <person name="Brandvain Y."/>
            <person name="Coop G."/>
            <person name="Andolfatto P."/>
            <person name="Hu T.T."/>
            <person name="Blanchette M."/>
            <person name="Clark R.M."/>
            <person name="Quesneville H."/>
            <person name="Nordborg M."/>
            <person name="Gaut B.S."/>
            <person name="Lysak M.A."/>
            <person name="Jenkins J."/>
            <person name="Grimwood J."/>
            <person name="Chapman J."/>
            <person name="Prochnik S."/>
            <person name="Shu S."/>
            <person name="Rokhsar D."/>
            <person name="Schmutz J."/>
            <person name="Weigel D."/>
            <person name="Wright S.I."/>
        </authorList>
    </citation>
    <scope>NUCLEOTIDE SEQUENCE [LARGE SCALE GENOMIC DNA]</scope>
    <source>
        <strain evidence="3">cv. Monte Gargano</strain>
    </source>
</reference>
<gene>
    <name evidence="2" type="ORF">CARUB_v10025698mg</name>
</gene>
<evidence type="ECO:0000259" key="1">
    <source>
        <dbReference type="PROSITE" id="PS50181"/>
    </source>
</evidence>
<evidence type="ECO:0000313" key="2">
    <source>
        <dbReference type="EMBL" id="EOA29408.1"/>
    </source>
</evidence>
<proteinExistence type="predicted"/>
<feature type="domain" description="F-box" evidence="1">
    <location>
        <begin position="1"/>
        <end position="44"/>
    </location>
</feature>
<dbReference type="PANTHER" id="PTHR31672">
    <property type="entry name" value="BNACNNG10540D PROTEIN"/>
    <property type="match status" value="1"/>
</dbReference>
<dbReference type="InterPro" id="IPR050796">
    <property type="entry name" value="SCF_F-box_component"/>
</dbReference>
<dbReference type="SMART" id="SM00256">
    <property type="entry name" value="FBOX"/>
    <property type="match status" value="1"/>
</dbReference>
<dbReference type="EMBL" id="KB870808">
    <property type="protein sequence ID" value="EOA29408.1"/>
    <property type="molecule type" value="Genomic_DNA"/>
</dbReference>
<dbReference type="Pfam" id="PF00646">
    <property type="entry name" value="F-box"/>
    <property type="match status" value="1"/>
</dbReference>
<dbReference type="Proteomes" id="UP000029121">
    <property type="component" value="Unassembled WGS sequence"/>
</dbReference>
<keyword evidence="3" id="KW-1185">Reference proteome</keyword>